<feature type="non-terminal residue" evidence="1">
    <location>
        <position position="1"/>
    </location>
</feature>
<reference evidence="1" key="2">
    <citation type="submission" date="2025-03" db="EMBL/GenBank/DDBJ databases">
        <authorList>
            <consortium name="ELIXIR-Norway"/>
            <consortium name="Elixir Norway"/>
        </authorList>
    </citation>
    <scope>NUCLEOTIDE SEQUENCE</scope>
</reference>
<gene>
    <name evidence="1" type="ORF">MRATA1EN22A_LOCUS26807</name>
</gene>
<organism evidence="1 2">
    <name type="scientific">Rangifer tarandus platyrhynchus</name>
    <name type="common">Svalbard reindeer</name>
    <dbReference type="NCBI Taxonomy" id="3082113"/>
    <lineage>
        <taxon>Eukaryota</taxon>
        <taxon>Metazoa</taxon>
        <taxon>Chordata</taxon>
        <taxon>Craniata</taxon>
        <taxon>Vertebrata</taxon>
        <taxon>Euteleostomi</taxon>
        <taxon>Mammalia</taxon>
        <taxon>Eutheria</taxon>
        <taxon>Laurasiatheria</taxon>
        <taxon>Artiodactyla</taxon>
        <taxon>Ruminantia</taxon>
        <taxon>Pecora</taxon>
        <taxon>Cervidae</taxon>
        <taxon>Odocoileinae</taxon>
        <taxon>Rangifer</taxon>
    </lineage>
</organism>
<feature type="non-terminal residue" evidence="1">
    <location>
        <position position="127"/>
    </location>
</feature>
<dbReference type="EMBL" id="OX596091">
    <property type="protein sequence ID" value="CAN0555291.1"/>
    <property type="molecule type" value="Genomic_DNA"/>
</dbReference>
<proteinExistence type="predicted"/>
<evidence type="ECO:0000313" key="1">
    <source>
        <dbReference type="EMBL" id="CAN0555291.1"/>
    </source>
</evidence>
<sequence>GPVRPPPRRKGRHRRCPPSPRREELRLTPGARAGGPALLPKALRCLERTQGLWHLRTCGPALSILTLRHHFDPWSGKFPPASEQLSRGATATEPASGARRPQLRRPTSREPVLHERSLCSEKPAHAT</sequence>
<protein>
    <submittedName>
        <fullName evidence="1">Uncharacterized protein</fullName>
    </submittedName>
</protein>
<name>A0AC60A4N8_RANTA</name>
<evidence type="ECO:0000313" key="2">
    <source>
        <dbReference type="Proteomes" id="UP001162501"/>
    </source>
</evidence>
<accession>A0AC60A4N8</accession>
<dbReference type="Proteomes" id="UP001162501">
    <property type="component" value="Chromosome 7"/>
</dbReference>
<reference evidence="1" key="1">
    <citation type="submission" date="2023-05" db="EMBL/GenBank/DDBJ databases">
        <authorList>
            <consortium name="ELIXIR-Norway"/>
        </authorList>
    </citation>
    <scope>NUCLEOTIDE SEQUENCE</scope>
</reference>